<keyword evidence="1 3" id="KW-0479">Metal-binding</keyword>
<feature type="active site" description="Proton donor" evidence="2">
    <location>
        <position position="404"/>
    </location>
</feature>
<dbReference type="PANTHER" id="PTHR35848">
    <property type="entry name" value="OXALATE-BINDING PROTEIN"/>
    <property type="match status" value="1"/>
</dbReference>
<protein>
    <submittedName>
        <fullName evidence="6">Oxalate decarboxylase</fullName>
    </submittedName>
</protein>
<dbReference type="InterPro" id="IPR051610">
    <property type="entry name" value="GPI/OXD"/>
</dbReference>
<dbReference type="EMBL" id="JANVFU010000012">
    <property type="protein sequence ID" value="KAJ3741467.1"/>
    <property type="molecule type" value="Genomic_DNA"/>
</dbReference>
<dbReference type="Gene3D" id="2.60.120.10">
    <property type="entry name" value="Jelly Rolls"/>
    <property type="match status" value="2"/>
</dbReference>
<feature type="domain" description="Cupin type-1" evidence="5">
    <location>
        <begin position="104"/>
        <end position="247"/>
    </location>
</feature>
<dbReference type="InterPro" id="IPR006045">
    <property type="entry name" value="Cupin_1"/>
</dbReference>
<feature type="binding site" evidence="3">
    <location>
        <position position="153"/>
    </location>
    <ligand>
        <name>Mn(2+)</name>
        <dbReference type="ChEBI" id="CHEBI:29035"/>
        <label>1</label>
    </ligand>
</feature>
<evidence type="ECO:0000256" key="4">
    <source>
        <dbReference type="SAM" id="SignalP"/>
    </source>
</evidence>
<dbReference type="CDD" id="cd20305">
    <property type="entry name" value="cupin_OxDC_C"/>
    <property type="match status" value="1"/>
</dbReference>
<evidence type="ECO:0000313" key="6">
    <source>
        <dbReference type="EMBL" id="KAJ3741467.1"/>
    </source>
</evidence>
<reference evidence="6 7" key="1">
    <citation type="journal article" date="2023" name="Proc. Natl. Acad. Sci. U.S.A.">
        <title>A global phylogenomic analysis of the shiitake genus Lentinula.</title>
        <authorList>
            <person name="Sierra-Patev S."/>
            <person name="Min B."/>
            <person name="Naranjo-Ortiz M."/>
            <person name="Looney B."/>
            <person name="Konkel Z."/>
            <person name="Slot J.C."/>
            <person name="Sakamoto Y."/>
            <person name="Steenwyk J.L."/>
            <person name="Rokas A."/>
            <person name="Carro J."/>
            <person name="Camarero S."/>
            <person name="Ferreira P."/>
            <person name="Molpeceres G."/>
            <person name="Ruiz-Duenas F.J."/>
            <person name="Serrano A."/>
            <person name="Henrissat B."/>
            <person name="Drula E."/>
            <person name="Hughes K.W."/>
            <person name="Mata J.L."/>
            <person name="Ishikawa N.K."/>
            <person name="Vargas-Isla R."/>
            <person name="Ushijima S."/>
            <person name="Smith C.A."/>
            <person name="Donoghue J."/>
            <person name="Ahrendt S."/>
            <person name="Andreopoulos W."/>
            <person name="He G."/>
            <person name="LaButti K."/>
            <person name="Lipzen A."/>
            <person name="Ng V."/>
            <person name="Riley R."/>
            <person name="Sandor L."/>
            <person name="Barry K."/>
            <person name="Martinez A.T."/>
            <person name="Xiao Y."/>
            <person name="Gibbons J.G."/>
            <person name="Terashima K."/>
            <person name="Grigoriev I.V."/>
            <person name="Hibbett D."/>
        </authorList>
    </citation>
    <scope>NUCLEOTIDE SEQUENCE [LARGE SCALE GENOMIC DNA]</scope>
    <source>
        <strain evidence="6 7">TFB7810</strain>
    </source>
</reference>
<evidence type="ECO:0000313" key="7">
    <source>
        <dbReference type="Proteomes" id="UP001142393"/>
    </source>
</evidence>
<evidence type="ECO:0000256" key="3">
    <source>
        <dbReference type="PIRSR" id="PIRSR617774-2"/>
    </source>
</evidence>
<keyword evidence="3" id="KW-0464">Manganese</keyword>
<comment type="caution">
    <text evidence="6">The sequence shown here is derived from an EMBL/GenBank/DDBJ whole genome shotgun (WGS) entry which is preliminary data.</text>
</comment>
<feature type="domain" description="Cupin type-1" evidence="5">
    <location>
        <begin position="283"/>
        <end position="440"/>
    </location>
</feature>
<dbReference type="InterPro" id="IPR011051">
    <property type="entry name" value="RmlC_Cupin_sf"/>
</dbReference>
<feature type="chain" id="PRO_5040835081" evidence="4">
    <location>
        <begin position="19"/>
        <end position="458"/>
    </location>
</feature>
<feature type="binding site" evidence="3">
    <location>
        <position position="390"/>
    </location>
    <ligand>
        <name>Mn(2+)</name>
        <dbReference type="ChEBI" id="CHEBI:29035"/>
        <label>2</label>
    </ligand>
</feature>
<feature type="binding site" evidence="3">
    <location>
        <position position="192"/>
    </location>
    <ligand>
        <name>Mn(2+)</name>
        <dbReference type="ChEBI" id="CHEBI:29035"/>
        <label>1</label>
    </ligand>
</feature>
<feature type="binding site" evidence="3">
    <location>
        <position position="330"/>
    </location>
    <ligand>
        <name>Mn(2+)</name>
        <dbReference type="ChEBI" id="CHEBI:29035"/>
        <label>2</label>
    </ligand>
</feature>
<dbReference type="SMART" id="SM00835">
    <property type="entry name" value="Cupin_1"/>
    <property type="match status" value="2"/>
</dbReference>
<evidence type="ECO:0000259" key="5">
    <source>
        <dbReference type="SMART" id="SM00835"/>
    </source>
</evidence>
<organism evidence="6 7">
    <name type="scientific">Lentinula detonsa</name>
    <dbReference type="NCBI Taxonomy" id="2804962"/>
    <lineage>
        <taxon>Eukaryota</taxon>
        <taxon>Fungi</taxon>
        <taxon>Dikarya</taxon>
        <taxon>Basidiomycota</taxon>
        <taxon>Agaricomycotina</taxon>
        <taxon>Agaricomycetes</taxon>
        <taxon>Agaricomycetidae</taxon>
        <taxon>Agaricales</taxon>
        <taxon>Marasmiineae</taxon>
        <taxon>Omphalotaceae</taxon>
        <taxon>Lentinula</taxon>
    </lineage>
</organism>
<sequence>MRSIQCLLSLVTLSLVYGAALVPRDTTSSSSAANPIPTVPYASTTANSVLWGPDSPDSVPNPYRGKTGASILGPDNIPIDLENPDLLAPPSTDNGDVANSKWPFSMSHMRLQTGGWARQQNVEMFPIATSMAGVDMRLEPGAIRELHWHSTAEWAYVLKGTTQVTSVDQDGRNFIATVRPGDLWYFPPGIPHSLQATNESDEGSEFLLVFPDGAFSDDGTFLLTDWLAHVPAEVIRKNFGITNPKAFSRIPSKQLYIFPSTPPADDADDVSDPQGTIPQPFFFPFSQMAPTQLEGGSVKIADSTVFNVAKKIAVAEVEVKAGGMREMHWHPTQDEWTFVLEGEARITVFAANSNARTFNFQAGDIGEYLRLVWCTGADLSAGFIPASYGHYVENTGNGTLKYLEVFNSDRFQDVSLNQWLALTPPALVQAHLGLDDETISLLKKVKPTVVGPLPGSNE</sequence>
<feature type="binding site" evidence="3">
    <location>
        <position position="147"/>
    </location>
    <ligand>
        <name>Mn(2+)</name>
        <dbReference type="ChEBI" id="CHEBI:29035"/>
        <label>1</label>
    </ligand>
</feature>
<dbReference type="CDD" id="cd20304">
    <property type="entry name" value="cupin_OxDC_N"/>
    <property type="match status" value="1"/>
</dbReference>
<dbReference type="AlphaFoldDB" id="A0A9W8NV39"/>
<dbReference type="SUPFAM" id="SSF51182">
    <property type="entry name" value="RmlC-like cupins"/>
    <property type="match status" value="1"/>
</dbReference>
<dbReference type="GO" id="GO:0046872">
    <property type="term" value="F:metal ion binding"/>
    <property type="evidence" value="ECO:0007669"/>
    <property type="project" value="UniProtKB-KW"/>
</dbReference>
<dbReference type="GO" id="GO:0033609">
    <property type="term" value="P:oxalate metabolic process"/>
    <property type="evidence" value="ECO:0007669"/>
    <property type="project" value="InterPro"/>
</dbReference>
<evidence type="ECO:0000256" key="2">
    <source>
        <dbReference type="PIRSR" id="PIRSR617774-1"/>
    </source>
</evidence>
<feature type="binding site" evidence="3">
    <location>
        <position position="328"/>
    </location>
    <ligand>
        <name>Mn(2+)</name>
        <dbReference type="ChEBI" id="CHEBI:29035"/>
        <label>2</label>
    </ligand>
</feature>
<feature type="binding site" evidence="3">
    <location>
        <position position="335"/>
    </location>
    <ligand>
        <name>Mn(2+)</name>
        <dbReference type="ChEBI" id="CHEBI:29035"/>
        <label>2</label>
    </ligand>
</feature>
<proteinExistence type="predicted"/>
<keyword evidence="7" id="KW-1185">Reference proteome</keyword>
<keyword evidence="4" id="KW-0732">Signal</keyword>
<dbReference type="InterPro" id="IPR014710">
    <property type="entry name" value="RmlC-like_jellyroll"/>
</dbReference>
<dbReference type="InterPro" id="IPR017774">
    <property type="entry name" value="Bicupin_oxalate_deCO2ase/Oxase"/>
</dbReference>
<comment type="cofactor">
    <cofactor evidence="3">
        <name>Mn(2+)</name>
        <dbReference type="ChEBI" id="CHEBI:29035"/>
    </cofactor>
    <text evidence="3">Binds 2 manganese ions per subunit.</text>
</comment>
<dbReference type="Proteomes" id="UP001142393">
    <property type="component" value="Unassembled WGS sequence"/>
</dbReference>
<gene>
    <name evidence="6" type="ORF">DFH05DRAFT_344517</name>
</gene>
<dbReference type="Pfam" id="PF00190">
    <property type="entry name" value="Cupin_1"/>
    <property type="match status" value="2"/>
</dbReference>
<evidence type="ECO:0000256" key="1">
    <source>
        <dbReference type="ARBA" id="ARBA00022723"/>
    </source>
</evidence>
<feature type="signal peptide" evidence="4">
    <location>
        <begin position="1"/>
        <end position="18"/>
    </location>
</feature>
<dbReference type="PANTHER" id="PTHR35848:SF9">
    <property type="entry name" value="SLL1358 PROTEIN"/>
    <property type="match status" value="1"/>
</dbReference>
<name>A0A9W8NV39_9AGAR</name>
<feature type="binding site" evidence="3">
    <location>
        <position position="149"/>
    </location>
    <ligand>
        <name>Mn(2+)</name>
        <dbReference type="ChEBI" id="CHEBI:29035"/>
        <label>1</label>
    </ligand>
</feature>
<dbReference type="NCBIfam" id="TIGR03404">
    <property type="entry name" value="bicupin_oxalic"/>
    <property type="match status" value="1"/>
</dbReference>
<accession>A0A9W8NV39</accession>